<dbReference type="PANTHER" id="PTHR43658">
    <property type="entry name" value="SHORT-CHAIN DEHYDROGENASE/REDUCTASE"/>
    <property type="match status" value="1"/>
</dbReference>
<dbReference type="Proteomes" id="UP001268610">
    <property type="component" value="Unassembled WGS sequence"/>
</dbReference>
<comment type="caution">
    <text evidence="2">The sequence shown here is derived from an EMBL/GenBank/DDBJ whole genome shotgun (WGS) entry which is preliminary data.</text>
</comment>
<evidence type="ECO:0000313" key="2">
    <source>
        <dbReference type="EMBL" id="MDR9778688.1"/>
    </source>
</evidence>
<dbReference type="PANTHER" id="PTHR43658:SF8">
    <property type="entry name" value="17-BETA-HYDROXYSTEROID DEHYDROGENASE 14-RELATED"/>
    <property type="match status" value="1"/>
</dbReference>
<sequence>VKMPLIEMTQFPKRLGLPSEYGQFAVHIVENGFLNGETIRLDGAIRMAPR</sequence>
<accession>A0AAJ2H4T7</accession>
<dbReference type="AlphaFoldDB" id="A0AAJ2H4T7"/>
<dbReference type="GO" id="GO:0016491">
    <property type="term" value="F:oxidoreductase activity"/>
    <property type="evidence" value="ECO:0007669"/>
    <property type="project" value="UniProtKB-KW"/>
</dbReference>
<evidence type="ECO:0000256" key="1">
    <source>
        <dbReference type="ARBA" id="ARBA00023002"/>
    </source>
</evidence>
<name>A0AAJ2H4T7_9HYPH</name>
<gene>
    <name evidence="2" type="ORF">RJJ65_39785</name>
</gene>
<organism evidence="2 3">
    <name type="scientific">Rhizobium hidalgonense</name>
    <dbReference type="NCBI Taxonomy" id="1538159"/>
    <lineage>
        <taxon>Bacteria</taxon>
        <taxon>Pseudomonadati</taxon>
        <taxon>Pseudomonadota</taxon>
        <taxon>Alphaproteobacteria</taxon>
        <taxon>Hyphomicrobiales</taxon>
        <taxon>Rhizobiaceae</taxon>
        <taxon>Rhizobium/Agrobacterium group</taxon>
        <taxon>Rhizobium</taxon>
    </lineage>
</organism>
<keyword evidence="1" id="KW-0560">Oxidoreductase</keyword>
<protein>
    <submittedName>
        <fullName evidence="2">3-hydroxyacyl-CoA dehydrogenase</fullName>
    </submittedName>
</protein>
<proteinExistence type="predicted"/>
<evidence type="ECO:0000313" key="3">
    <source>
        <dbReference type="Proteomes" id="UP001268610"/>
    </source>
</evidence>
<reference evidence="2" key="1">
    <citation type="submission" date="2023-04" db="EMBL/GenBank/DDBJ databases">
        <title>Genomic characterization of faba bean (Vicia faba) microsymbionts in Mexican soils.</title>
        <authorList>
            <person name="Rivera Orduna F.N."/>
            <person name="Guevara-Luna J."/>
            <person name="Yan J."/>
            <person name="Arroyo-Herrera I."/>
            <person name="Li Y."/>
            <person name="Vasquez-Murrieta M.S."/>
            <person name="Wang E.T."/>
        </authorList>
    </citation>
    <scope>NUCLEOTIDE SEQUENCE</scope>
    <source>
        <strain evidence="2">CH26</strain>
    </source>
</reference>
<dbReference type="EMBL" id="JAVLSF010001098">
    <property type="protein sequence ID" value="MDR9778688.1"/>
    <property type="molecule type" value="Genomic_DNA"/>
</dbReference>
<feature type="non-terminal residue" evidence="2">
    <location>
        <position position="1"/>
    </location>
</feature>